<dbReference type="Gene3D" id="3.30.70.270">
    <property type="match status" value="1"/>
</dbReference>
<dbReference type="InterPro" id="IPR050951">
    <property type="entry name" value="Retrovirus_Pol_polyprotein"/>
</dbReference>
<dbReference type="InterPro" id="IPR043128">
    <property type="entry name" value="Rev_trsase/Diguanyl_cyclase"/>
</dbReference>
<dbReference type="EMBL" id="LAVV01003152">
    <property type="protein sequence ID" value="KNZ62337.1"/>
    <property type="molecule type" value="Genomic_DNA"/>
</dbReference>
<gene>
    <name evidence="1" type="ORF">VP01_12838g1</name>
</gene>
<dbReference type="InterPro" id="IPR043502">
    <property type="entry name" value="DNA/RNA_pol_sf"/>
</dbReference>
<evidence type="ECO:0000313" key="1">
    <source>
        <dbReference type="EMBL" id="KNZ62337.1"/>
    </source>
</evidence>
<dbReference type="AlphaFoldDB" id="A0A0L6VNY8"/>
<evidence type="ECO:0000313" key="2">
    <source>
        <dbReference type="Proteomes" id="UP000037035"/>
    </source>
</evidence>
<sequence>PQPTSVKTLQGFLGFANFYRKIIKNYLKTIFNLTSLLQKDTPFLLTEQALKEFNALKKAFTMAPILAHFIGGLISQYSSSNLLHPVKWRSYLLSLSEPFEVLTDHNALKYFMSSKVLTCQCRKVFHMLV</sequence>
<protein>
    <recommendedName>
        <fullName evidence="3">Reverse transcriptase RNase H-like domain-containing protein</fullName>
    </recommendedName>
</protein>
<comment type="caution">
    <text evidence="1">The sequence shown here is derived from an EMBL/GenBank/DDBJ whole genome shotgun (WGS) entry which is preliminary data.</text>
</comment>
<accession>A0A0L6VNY8</accession>
<dbReference type="OrthoDB" id="8052860at2759"/>
<feature type="non-terminal residue" evidence="1">
    <location>
        <position position="1"/>
    </location>
</feature>
<dbReference type="PANTHER" id="PTHR37984:SF5">
    <property type="entry name" value="PROTEIN NYNRIN-LIKE"/>
    <property type="match status" value="1"/>
</dbReference>
<dbReference type="Proteomes" id="UP000037035">
    <property type="component" value="Unassembled WGS sequence"/>
</dbReference>
<dbReference type="PANTHER" id="PTHR37984">
    <property type="entry name" value="PROTEIN CBG26694"/>
    <property type="match status" value="1"/>
</dbReference>
<proteinExistence type="predicted"/>
<evidence type="ECO:0008006" key="3">
    <source>
        <dbReference type="Google" id="ProtNLM"/>
    </source>
</evidence>
<dbReference type="VEuPathDB" id="FungiDB:VP01_12838g1"/>
<dbReference type="SUPFAM" id="SSF56672">
    <property type="entry name" value="DNA/RNA polymerases"/>
    <property type="match status" value="1"/>
</dbReference>
<name>A0A0L6VNY8_9BASI</name>
<reference evidence="1 2" key="1">
    <citation type="submission" date="2015-08" db="EMBL/GenBank/DDBJ databases">
        <title>Next Generation Sequencing and Analysis of the Genome of Puccinia sorghi L Schw, the Causal Agent of Maize Common Rust.</title>
        <authorList>
            <person name="Rochi L."/>
            <person name="Burguener G."/>
            <person name="Darino M."/>
            <person name="Turjanski A."/>
            <person name="Kreff E."/>
            <person name="Dieguez M.J."/>
            <person name="Sacco F."/>
        </authorList>
    </citation>
    <scope>NUCLEOTIDE SEQUENCE [LARGE SCALE GENOMIC DNA]</scope>
    <source>
        <strain evidence="1 2">RO10H11247</strain>
    </source>
</reference>
<organism evidence="1 2">
    <name type="scientific">Puccinia sorghi</name>
    <dbReference type="NCBI Taxonomy" id="27349"/>
    <lineage>
        <taxon>Eukaryota</taxon>
        <taxon>Fungi</taxon>
        <taxon>Dikarya</taxon>
        <taxon>Basidiomycota</taxon>
        <taxon>Pucciniomycotina</taxon>
        <taxon>Pucciniomycetes</taxon>
        <taxon>Pucciniales</taxon>
        <taxon>Pucciniaceae</taxon>
        <taxon>Puccinia</taxon>
    </lineage>
</organism>
<keyword evidence="2" id="KW-1185">Reference proteome</keyword>